<evidence type="ECO:0000256" key="3">
    <source>
        <dbReference type="ARBA" id="ARBA00023002"/>
    </source>
</evidence>
<name>A0A9W7B7W3_9STRA</name>
<evidence type="ECO:0000256" key="5">
    <source>
        <dbReference type="ARBA" id="ARBA00030643"/>
    </source>
</evidence>
<sequence>MGQAPSAEIPIPNPAPPCVPHPVPLASRVTLGAGCYWGTDKFIVKDFQKRFPGSVKNASVGFMSPNPDAMKNPSYRQVCSGSTGHVEVLDLELTDPQAHYEELIRFFYMFHDPTTKNRQGNDMGSQYSSYIFTYDQEQSKVASRVTKELQDHISRGTLNSFESETVKTKIGDATVYYKAMQEHQDYLASNPNGYCNHYFRFKSWPKA</sequence>
<evidence type="ECO:0000256" key="7">
    <source>
        <dbReference type="ARBA" id="ARBA00048782"/>
    </source>
</evidence>
<evidence type="ECO:0000256" key="1">
    <source>
        <dbReference type="ARBA" id="ARBA00005591"/>
    </source>
</evidence>
<dbReference type="GO" id="GO:0005737">
    <property type="term" value="C:cytoplasm"/>
    <property type="evidence" value="ECO:0007669"/>
    <property type="project" value="TreeGrafter"/>
</dbReference>
<dbReference type="EMBL" id="BRXX01000049">
    <property type="protein sequence ID" value="GMH85467.1"/>
    <property type="molecule type" value="Genomic_DNA"/>
</dbReference>
<dbReference type="GO" id="GO:0034599">
    <property type="term" value="P:cellular response to oxidative stress"/>
    <property type="evidence" value="ECO:0007669"/>
    <property type="project" value="TreeGrafter"/>
</dbReference>
<comment type="catalytic activity">
    <reaction evidence="7">
        <text>[thioredoxin]-disulfide + L-methionine + H2O = L-methionine (S)-S-oxide + [thioredoxin]-dithiol</text>
        <dbReference type="Rhea" id="RHEA:19993"/>
        <dbReference type="Rhea" id="RHEA-COMP:10698"/>
        <dbReference type="Rhea" id="RHEA-COMP:10700"/>
        <dbReference type="ChEBI" id="CHEBI:15377"/>
        <dbReference type="ChEBI" id="CHEBI:29950"/>
        <dbReference type="ChEBI" id="CHEBI:50058"/>
        <dbReference type="ChEBI" id="CHEBI:57844"/>
        <dbReference type="ChEBI" id="CHEBI:58772"/>
        <dbReference type="EC" id="1.8.4.11"/>
    </reaction>
</comment>
<dbReference type="NCBIfam" id="TIGR00401">
    <property type="entry name" value="msrA"/>
    <property type="match status" value="1"/>
</dbReference>
<evidence type="ECO:0000256" key="2">
    <source>
        <dbReference type="ARBA" id="ARBA00012502"/>
    </source>
</evidence>
<evidence type="ECO:0000313" key="9">
    <source>
        <dbReference type="EMBL" id="GMH85467.1"/>
    </source>
</evidence>
<dbReference type="HAMAP" id="MF_01401">
    <property type="entry name" value="MsrA"/>
    <property type="match status" value="1"/>
</dbReference>
<comment type="similarity">
    <text evidence="1">Belongs to the MsrA Met sulfoxide reductase family.</text>
</comment>
<dbReference type="InterPro" id="IPR002569">
    <property type="entry name" value="Met_Sox_Rdtase_MsrA_dom"/>
</dbReference>
<evidence type="ECO:0000256" key="6">
    <source>
        <dbReference type="ARBA" id="ARBA00047806"/>
    </source>
</evidence>
<dbReference type="EC" id="1.8.4.11" evidence="2"/>
<dbReference type="PANTHER" id="PTHR42799:SF2">
    <property type="entry name" value="MITOCHONDRIAL PEPTIDE METHIONINE SULFOXIDE REDUCTASE"/>
    <property type="match status" value="1"/>
</dbReference>
<comment type="caution">
    <text evidence="9">The sequence shown here is derived from an EMBL/GenBank/DDBJ whole genome shotgun (WGS) entry which is preliminary data.</text>
</comment>
<evidence type="ECO:0000259" key="8">
    <source>
        <dbReference type="Pfam" id="PF01625"/>
    </source>
</evidence>
<dbReference type="PANTHER" id="PTHR42799">
    <property type="entry name" value="MITOCHONDRIAL PEPTIDE METHIONINE SULFOXIDE REDUCTASE"/>
    <property type="match status" value="1"/>
</dbReference>
<dbReference type="Gene3D" id="3.30.1060.10">
    <property type="entry name" value="Peptide methionine sulphoxide reductase MsrA"/>
    <property type="match status" value="1"/>
</dbReference>
<dbReference type="SUPFAM" id="SSF55068">
    <property type="entry name" value="Peptide methionine sulfoxide reductase"/>
    <property type="match status" value="1"/>
</dbReference>
<gene>
    <name evidence="9" type="ORF">TrVE_jg5311</name>
</gene>
<keyword evidence="3" id="KW-0560">Oxidoreductase</keyword>
<keyword evidence="10" id="KW-1185">Reference proteome</keyword>
<accession>A0A9W7B7W3</accession>
<dbReference type="InterPro" id="IPR036509">
    <property type="entry name" value="Met_Sox_Rdtase_MsrA_sf"/>
</dbReference>
<protein>
    <recommendedName>
        <fullName evidence="2">peptide-methionine (S)-S-oxide reductase</fullName>
        <ecNumber evidence="2">1.8.4.11</ecNumber>
    </recommendedName>
    <alternativeName>
        <fullName evidence="5">Peptide-methionine (S)-S-oxide reductase</fullName>
    </alternativeName>
    <alternativeName>
        <fullName evidence="4">Protein-methionine-S-oxide reductase</fullName>
    </alternativeName>
</protein>
<dbReference type="Pfam" id="PF01625">
    <property type="entry name" value="PMSR"/>
    <property type="match status" value="1"/>
</dbReference>
<organism evidence="9 10">
    <name type="scientific">Triparma verrucosa</name>
    <dbReference type="NCBI Taxonomy" id="1606542"/>
    <lineage>
        <taxon>Eukaryota</taxon>
        <taxon>Sar</taxon>
        <taxon>Stramenopiles</taxon>
        <taxon>Ochrophyta</taxon>
        <taxon>Bolidophyceae</taxon>
        <taxon>Parmales</taxon>
        <taxon>Triparmaceae</taxon>
        <taxon>Triparma</taxon>
    </lineage>
</organism>
<proteinExistence type="inferred from homology"/>
<feature type="domain" description="Peptide methionine sulphoxide reductase MsrA" evidence="8">
    <location>
        <begin position="29"/>
        <end position="196"/>
    </location>
</feature>
<dbReference type="Proteomes" id="UP001165160">
    <property type="component" value="Unassembled WGS sequence"/>
</dbReference>
<evidence type="ECO:0000256" key="4">
    <source>
        <dbReference type="ARBA" id="ARBA00030273"/>
    </source>
</evidence>
<comment type="catalytic activity">
    <reaction evidence="6">
        <text>L-methionyl-[protein] + [thioredoxin]-disulfide + H2O = L-methionyl-(S)-S-oxide-[protein] + [thioredoxin]-dithiol</text>
        <dbReference type="Rhea" id="RHEA:14217"/>
        <dbReference type="Rhea" id="RHEA-COMP:10698"/>
        <dbReference type="Rhea" id="RHEA-COMP:10700"/>
        <dbReference type="Rhea" id="RHEA-COMP:12313"/>
        <dbReference type="Rhea" id="RHEA-COMP:12315"/>
        <dbReference type="ChEBI" id="CHEBI:15377"/>
        <dbReference type="ChEBI" id="CHEBI:16044"/>
        <dbReference type="ChEBI" id="CHEBI:29950"/>
        <dbReference type="ChEBI" id="CHEBI:44120"/>
        <dbReference type="ChEBI" id="CHEBI:50058"/>
        <dbReference type="EC" id="1.8.4.11"/>
    </reaction>
</comment>
<dbReference type="InterPro" id="IPR050162">
    <property type="entry name" value="MsrA_MetSO_reductase"/>
</dbReference>
<dbReference type="AlphaFoldDB" id="A0A9W7B7W3"/>
<dbReference type="GO" id="GO:0008113">
    <property type="term" value="F:peptide-methionine (S)-S-oxide reductase activity"/>
    <property type="evidence" value="ECO:0007669"/>
    <property type="project" value="UniProtKB-EC"/>
</dbReference>
<evidence type="ECO:0000313" key="10">
    <source>
        <dbReference type="Proteomes" id="UP001165160"/>
    </source>
</evidence>
<reference evidence="10" key="1">
    <citation type="journal article" date="2023" name="Commun. Biol.">
        <title>Genome analysis of Parmales, the sister group of diatoms, reveals the evolutionary specialization of diatoms from phago-mixotrophs to photoautotrophs.</title>
        <authorList>
            <person name="Ban H."/>
            <person name="Sato S."/>
            <person name="Yoshikawa S."/>
            <person name="Yamada K."/>
            <person name="Nakamura Y."/>
            <person name="Ichinomiya M."/>
            <person name="Sato N."/>
            <person name="Blanc-Mathieu R."/>
            <person name="Endo H."/>
            <person name="Kuwata A."/>
            <person name="Ogata H."/>
        </authorList>
    </citation>
    <scope>NUCLEOTIDE SEQUENCE [LARGE SCALE GENOMIC DNA]</scope>
    <source>
        <strain evidence="10">NIES 3699</strain>
    </source>
</reference>